<proteinExistence type="predicted"/>
<comment type="caution">
    <text evidence="1">The sequence shown here is derived from an EMBL/GenBank/DDBJ whole genome shotgun (WGS) entry which is preliminary data.</text>
</comment>
<dbReference type="EMBL" id="JBJURJ010000006">
    <property type="protein sequence ID" value="MFM9328813.1"/>
    <property type="molecule type" value="Genomic_DNA"/>
</dbReference>
<dbReference type="Proteomes" id="UP001631969">
    <property type="component" value="Unassembled WGS sequence"/>
</dbReference>
<accession>A0ACC7NVQ8</accession>
<gene>
    <name evidence="1" type="ORF">ACI1P1_10975</name>
</gene>
<reference evidence="1" key="1">
    <citation type="submission" date="2024-12" db="EMBL/GenBank/DDBJ databases">
        <authorList>
            <person name="Wu N."/>
        </authorList>
    </citation>
    <scope>NUCLEOTIDE SEQUENCE</scope>
    <source>
        <strain evidence="1">P15</strain>
    </source>
</reference>
<organism evidence="1 2">
    <name type="scientific">Paenibacillus mesotrionivorans</name>
    <dbReference type="NCBI Taxonomy" id="3160968"/>
    <lineage>
        <taxon>Bacteria</taxon>
        <taxon>Bacillati</taxon>
        <taxon>Bacillota</taxon>
        <taxon>Bacilli</taxon>
        <taxon>Bacillales</taxon>
        <taxon>Paenibacillaceae</taxon>
        <taxon>Paenibacillus</taxon>
    </lineage>
</organism>
<keyword evidence="2" id="KW-1185">Reference proteome</keyword>
<sequence length="323" mass="36418">MRGLPTEGTEQGKPLLVKRQPGAGKLQNKHKLFLMAFPFLVITFIFYYLPISGWIYAFYDYIPGIPLKDTPFAGLKWFKSIVANPTQTAEVLRVMKNTLAMSSLGIVTSFLPLIFAILLAEIRHGWYRKLAQTLTTIPNFISWILVYALAFSLFSVDNGVITALLARLGMVPEDYNFLASSSHIWLKMIIWYWWKSLGWGAILYLAAIAGIDQDLYEAAETDGAGRFRKIWHITVPGLMPTFFVLLLLSIGNFVNNGMEQYFAFQNAMNKDSIEVLDLYVYNIAFANNFPFATAVSMLKSIISVFLLFTANTLSKAVRGESII</sequence>
<protein>
    <submittedName>
        <fullName evidence="1">ABC transporter permease</fullName>
    </submittedName>
</protein>
<evidence type="ECO:0000313" key="1">
    <source>
        <dbReference type="EMBL" id="MFM9328813.1"/>
    </source>
</evidence>
<evidence type="ECO:0000313" key="2">
    <source>
        <dbReference type="Proteomes" id="UP001631969"/>
    </source>
</evidence>
<name>A0ACC7NVQ8_9BACL</name>